<dbReference type="PANTHER" id="PTHR28366:SF1">
    <property type="entry name" value="CHROMOSOME 1 OPEN READING FRAME 131"/>
    <property type="match status" value="1"/>
</dbReference>
<dbReference type="InterPro" id="IPR052852">
    <property type="entry name" value="SSU_Processome_Comp"/>
</dbReference>
<feature type="compositionally biased region" description="Low complexity" evidence="1">
    <location>
        <begin position="40"/>
        <end position="53"/>
    </location>
</feature>
<dbReference type="OrthoDB" id="10067479at2759"/>
<dbReference type="Pfam" id="PF15375">
    <property type="entry name" value="FSAF1"/>
    <property type="match status" value="1"/>
</dbReference>
<dbReference type="PANTHER" id="PTHR28366">
    <property type="entry name" value="CHROMOSOME 1 OPEN READING FRAME 131"/>
    <property type="match status" value="1"/>
</dbReference>
<dbReference type="Proteomes" id="UP000245119">
    <property type="component" value="Linkage Group LG11"/>
</dbReference>
<protein>
    <submittedName>
        <fullName evidence="2">Uncharacterized protein</fullName>
    </submittedName>
</protein>
<feature type="compositionally biased region" description="Polar residues" evidence="1">
    <location>
        <begin position="7"/>
        <end position="19"/>
    </location>
</feature>
<dbReference type="EMBL" id="PZQS01000011">
    <property type="protein sequence ID" value="PVD22476.1"/>
    <property type="molecule type" value="Genomic_DNA"/>
</dbReference>
<gene>
    <name evidence="2" type="ORF">C0Q70_18290</name>
</gene>
<organism evidence="2 3">
    <name type="scientific">Pomacea canaliculata</name>
    <name type="common">Golden apple snail</name>
    <dbReference type="NCBI Taxonomy" id="400727"/>
    <lineage>
        <taxon>Eukaryota</taxon>
        <taxon>Metazoa</taxon>
        <taxon>Spiralia</taxon>
        <taxon>Lophotrochozoa</taxon>
        <taxon>Mollusca</taxon>
        <taxon>Gastropoda</taxon>
        <taxon>Caenogastropoda</taxon>
        <taxon>Architaenioglossa</taxon>
        <taxon>Ampullarioidea</taxon>
        <taxon>Ampullariidae</taxon>
        <taxon>Pomacea</taxon>
    </lineage>
</organism>
<evidence type="ECO:0000313" key="2">
    <source>
        <dbReference type="EMBL" id="PVD22476.1"/>
    </source>
</evidence>
<proteinExistence type="predicted"/>
<keyword evidence="3" id="KW-1185">Reference proteome</keyword>
<sequence length="174" mass="19565">MAAQHMCSGSVQKHSSSANKPEIVVYHAPSRKKKNVRNESIPSSSSPKTSAPPEFNLEKARAEIRQLGIQGFTGRTKTEAEIAKLRDLGAKIPKVWVRKMERKKRNINYQRHRQDLRIGVKTKVAKGPEKKDKKISKDDSKFKATIGKVPPLQFQVQALPLPSARRRFACPTVT</sequence>
<evidence type="ECO:0000256" key="1">
    <source>
        <dbReference type="SAM" id="MobiDB-lite"/>
    </source>
</evidence>
<evidence type="ECO:0000313" key="3">
    <source>
        <dbReference type="Proteomes" id="UP000245119"/>
    </source>
</evidence>
<reference evidence="2 3" key="1">
    <citation type="submission" date="2018-04" db="EMBL/GenBank/DDBJ databases">
        <title>The genome of golden apple snail Pomacea canaliculata provides insight into stress tolerance and invasive adaptation.</title>
        <authorList>
            <person name="Liu C."/>
            <person name="Liu B."/>
            <person name="Ren Y."/>
            <person name="Zhang Y."/>
            <person name="Wang H."/>
            <person name="Li S."/>
            <person name="Jiang F."/>
            <person name="Yin L."/>
            <person name="Zhang G."/>
            <person name="Qian W."/>
            <person name="Fan W."/>
        </authorList>
    </citation>
    <scope>NUCLEOTIDE SEQUENCE [LARGE SCALE GENOMIC DNA]</scope>
    <source>
        <strain evidence="2">SZHN2017</strain>
        <tissue evidence="2">Muscle</tissue>
    </source>
</reference>
<accession>A0A2T7NMU5</accession>
<feature type="region of interest" description="Disordered" evidence="1">
    <location>
        <begin position="1"/>
        <end position="56"/>
    </location>
</feature>
<name>A0A2T7NMU5_POMCA</name>
<comment type="caution">
    <text evidence="2">The sequence shown here is derived from an EMBL/GenBank/DDBJ whole genome shotgun (WGS) entry which is preliminary data.</text>
</comment>
<dbReference type="AlphaFoldDB" id="A0A2T7NMU5"/>
<dbReference type="InterPro" id="IPR027973">
    <property type="entry name" value="FSAF1-like"/>
</dbReference>